<dbReference type="Pfam" id="PF02985">
    <property type="entry name" value="HEAT"/>
    <property type="match status" value="1"/>
</dbReference>
<dbReference type="Pfam" id="PF13513">
    <property type="entry name" value="HEAT_EZ"/>
    <property type="match status" value="1"/>
</dbReference>
<dbReference type="OrthoDB" id="543373at2759"/>
<evidence type="ECO:0000259" key="10">
    <source>
        <dbReference type="Pfam" id="PF25780"/>
    </source>
</evidence>
<evidence type="ECO:0000256" key="5">
    <source>
        <dbReference type="ARBA" id="ARBA00022737"/>
    </source>
</evidence>
<dbReference type="Pfam" id="PF18829">
    <property type="entry name" value="Importin_rep_6"/>
    <property type="match status" value="1"/>
</dbReference>
<accession>A0A3N0XLY2</accession>
<evidence type="ECO:0000313" key="12">
    <source>
        <dbReference type="Proteomes" id="UP000281406"/>
    </source>
</evidence>
<dbReference type="GO" id="GO:0005634">
    <property type="term" value="C:nucleus"/>
    <property type="evidence" value="ECO:0007669"/>
    <property type="project" value="UniProtKB-SubCell"/>
</dbReference>
<keyword evidence="8" id="KW-0539">Nucleus</keyword>
<proteinExistence type="predicted"/>
<comment type="subcellular location">
    <subcellularLocation>
        <location evidence="2">Cytoplasm</location>
    </subcellularLocation>
    <subcellularLocation>
        <location evidence="1">Nucleus</location>
    </subcellularLocation>
</comment>
<organism evidence="11 12">
    <name type="scientific">Anabarilius grahami</name>
    <name type="common">Kanglang fish</name>
    <name type="synonym">Barilius grahami</name>
    <dbReference type="NCBI Taxonomy" id="495550"/>
    <lineage>
        <taxon>Eukaryota</taxon>
        <taxon>Metazoa</taxon>
        <taxon>Chordata</taxon>
        <taxon>Craniata</taxon>
        <taxon>Vertebrata</taxon>
        <taxon>Euteleostomi</taxon>
        <taxon>Actinopterygii</taxon>
        <taxon>Neopterygii</taxon>
        <taxon>Teleostei</taxon>
        <taxon>Ostariophysi</taxon>
        <taxon>Cypriniformes</taxon>
        <taxon>Xenocyprididae</taxon>
        <taxon>Xenocypridinae</taxon>
        <taxon>Xenocypridinae incertae sedis</taxon>
        <taxon>Anabarilius</taxon>
    </lineage>
</organism>
<evidence type="ECO:0000256" key="4">
    <source>
        <dbReference type="ARBA" id="ARBA00022490"/>
    </source>
</evidence>
<dbReference type="InterPro" id="IPR058584">
    <property type="entry name" value="IMB1_TNPO1-like_TPR"/>
</dbReference>
<dbReference type="SUPFAM" id="SSF48371">
    <property type="entry name" value="ARM repeat"/>
    <property type="match status" value="1"/>
</dbReference>
<evidence type="ECO:0000256" key="7">
    <source>
        <dbReference type="ARBA" id="ARBA00022990"/>
    </source>
</evidence>
<comment type="caution">
    <text evidence="11">The sequence shown here is derived from an EMBL/GenBank/DDBJ whole genome shotgun (WGS) entry which is preliminary data.</text>
</comment>
<evidence type="ECO:0000256" key="8">
    <source>
        <dbReference type="ARBA" id="ARBA00023242"/>
    </source>
</evidence>
<evidence type="ECO:0000256" key="1">
    <source>
        <dbReference type="ARBA" id="ARBA00004123"/>
    </source>
</evidence>
<dbReference type="Pfam" id="PF25574">
    <property type="entry name" value="TPR_IMB1"/>
    <property type="match status" value="1"/>
</dbReference>
<dbReference type="Proteomes" id="UP000281406">
    <property type="component" value="Unassembled WGS sequence"/>
</dbReference>
<dbReference type="InterPro" id="IPR041653">
    <property type="entry name" value="Importin_rep_4"/>
</dbReference>
<dbReference type="EMBL" id="RJVU01070129">
    <property type="protein sequence ID" value="ROI62460.1"/>
    <property type="molecule type" value="Genomic_DNA"/>
</dbReference>
<feature type="non-terminal residue" evidence="11">
    <location>
        <position position="1"/>
    </location>
</feature>
<dbReference type="GO" id="GO:0005737">
    <property type="term" value="C:cytoplasm"/>
    <property type="evidence" value="ECO:0007669"/>
    <property type="project" value="UniProtKB-SubCell"/>
</dbReference>
<reference evidence="11 12" key="1">
    <citation type="submission" date="2018-10" db="EMBL/GenBank/DDBJ databases">
        <title>Genome assembly for a Yunnan-Guizhou Plateau 3E fish, Anabarilius grahami (Regan), and its evolutionary and genetic applications.</title>
        <authorList>
            <person name="Jiang W."/>
        </authorList>
    </citation>
    <scope>NUCLEOTIDE SEQUENCE [LARGE SCALE GENOMIC DNA]</scope>
    <source>
        <strain evidence="11">AG-KIZ</strain>
        <tissue evidence="11">Muscle</tissue>
    </source>
</reference>
<dbReference type="Pfam" id="PF25780">
    <property type="entry name" value="TPR_IPO5"/>
    <property type="match status" value="1"/>
</dbReference>
<dbReference type="InterPro" id="IPR040122">
    <property type="entry name" value="Importin_beta"/>
</dbReference>
<evidence type="ECO:0000256" key="6">
    <source>
        <dbReference type="ARBA" id="ARBA00022927"/>
    </source>
</evidence>
<dbReference type="InterPro" id="IPR011989">
    <property type="entry name" value="ARM-like"/>
</dbReference>
<name>A0A3N0XLY2_ANAGA</name>
<evidence type="ECO:0000313" key="11">
    <source>
        <dbReference type="EMBL" id="ROI62460.1"/>
    </source>
</evidence>
<dbReference type="Gene3D" id="1.25.10.10">
    <property type="entry name" value="Leucine-rich Repeat Variant"/>
    <property type="match status" value="1"/>
</dbReference>
<dbReference type="InterPro" id="IPR000357">
    <property type="entry name" value="HEAT"/>
</dbReference>
<dbReference type="PANTHER" id="PTHR10527">
    <property type="entry name" value="IMPORTIN BETA"/>
    <property type="match status" value="1"/>
</dbReference>
<dbReference type="InterPro" id="IPR057672">
    <property type="entry name" value="TPR_IPO4/5"/>
</dbReference>
<keyword evidence="12" id="KW-1185">Reference proteome</keyword>
<feature type="domain" description="Importin subunit beta-1/Transportin-1-like TPR repeats" evidence="9">
    <location>
        <begin position="357"/>
        <end position="493"/>
    </location>
</feature>
<keyword evidence="3" id="KW-0813">Transport</keyword>
<evidence type="ECO:0000259" key="9">
    <source>
        <dbReference type="Pfam" id="PF25574"/>
    </source>
</evidence>
<dbReference type="Pfam" id="PF18808">
    <property type="entry name" value="Importin_rep_4"/>
    <property type="match status" value="1"/>
</dbReference>
<dbReference type="AlphaFoldDB" id="A0A3N0XLY2"/>
<dbReference type="InterPro" id="IPR040928">
    <property type="entry name" value="Importin_rep_5"/>
</dbReference>
<feature type="domain" description="IPO4/5-like TPR repeats" evidence="10">
    <location>
        <begin position="14"/>
        <end position="100"/>
    </location>
</feature>
<sequence>EAYDTIPGQTKITFLLQAIRDASAAEEIRTLAARAAASFILSNEGNTALLKHFSDLLPGILQAVNESCYRGDDSVLKSLVEIADTAPKYLRPNLEATLQLSLKLCADTNLTNMQRQLALEVIVTLSETAAAMLRKHTNIVAQSVPQMLSMMVDLEEDEEWAMADELEDDDFDSNAVAGESALDRIACGLGGKIVLPMIKQHIMQMLQNPDWKYRHAGLMALSAIGEGCHQQMEAILSEIVSFVLLFCQDPHPRVRYAACNAIGQMATDFAPTFQKKFHDKVISALLQTMEDQTNPRVQAHAAAALINFTEDCPKTLLIPYLDSLVQHLHVIMVAKLQEVHKANVVRFSLIWVGLIQKGTKLVLEQVVTSIASVADTAEEKFVPYYDLFMPSLKHIVENAVQKELRLLRGKTIECISLIGLAVGKEKFMPDASAVMQLLLKTQTDFNDLEDDDPQISYMISAWARMCKILGKEFQQYLPVVMGPLMKTASIKPEVALLDTQDMENMSEDDGWEFVNLGDQQSFGIKTAGLEEKATACQMLVCYAKELKEGFVEYTEQVVKLMVPLLKFYFHDDILHETKMTYFQYIMQFNVAAAESMPLLLECARVRGPEYLTQMWHFMCDALIKSIGTEPDSDVLSEIMHSFAKCIELMGDGCLNNEHFEELGGILKGKLEEHFKNQEVRQAKRQDEDYDEQVEETLQDEDENDVYILTKVSDILHSIFSSYREKVLPWFEQLLQLIVNLICPHRPWADRQWGLCIFDDIVEHCSPLSFKYAEYFLRPMMQSLCDTSPEVRQAAAYGVGVMAQFGGENYRPAFTEAVPLLVGVIQSADSRAKENVNATENCISAVAKVMKYRPECINVNEILPHWLSWLPLNEDKEEAVHTFNYLCDLIESNNPIVLGPDNTNLPKIFSIIADGVANESIKGEDGCSKRLANVIRQVQVSGGLWTQCVSALNETQQKAIQDLLNSA</sequence>
<keyword evidence="6" id="KW-0653">Protein transport</keyword>
<gene>
    <name evidence="11" type="ORF">DPX16_5133</name>
</gene>
<dbReference type="InterPro" id="IPR016024">
    <property type="entry name" value="ARM-type_fold"/>
</dbReference>
<dbReference type="InterPro" id="IPR041389">
    <property type="entry name" value="Importin_rep_6"/>
</dbReference>
<evidence type="ECO:0000256" key="2">
    <source>
        <dbReference type="ARBA" id="ARBA00004496"/>
    </source>
</evidence>
<dbReference type="Pfam" id="PF18816">
    <property type="entry name" value="Importin_rep_5"/>
    <property type="match status" value="1"/>
</dbReference>
<keyword evidence="7" id="KW-0007">Acetylation</keyword>
<evidence type="ECO:0000256" key="3">
    <source>
        <dbReference type="ARBA" id="ARBA00022448"/>
    </source>
</evidence>
<keyword evidence="4" id="KW-0963">Cytoplasm</keyword>
<dbReference type="GO" id="GO:0006606">
    <property type="term" value="P:protein import into nucleus"/>
    <property type="evidence" value="ECO:0007669"/>
    <property type="project" value="InterPro"/>
</dbReference>
<keyword evidence="5" id="KW-0677">Repeat</keyword>
<protein>
    <submittedName>
        <fullName evidence="11">Importin-5</fullName>
    </submittedName>
</protein>